<gene>
    <name evidence="1" type="ORF">IHE45_03G028100</name>
</gene>
<dbReference type="EMBL" id="CM037013">
    <property type="protein sequence ID" value="KAH7688351.1"/>
    <property type="molecule type" value="Genomic_DNA"/>
</dbReference>
<accession>A0ACB7WK20</accession>
<evidence type="ECO:0000313" key="1">
    <source>
        <dbReference type="EMBL" id="KAH7688351.1"/>
    </source>
</evidence>
<keyword evidence="2" id="KW-1185">Reference proteome</keyword>
<reference evidence="2" key="1">
    <citation type="journal article" date="2022" name="Nat. Commun.">
        <title>Chromosome evolution and the genetic basis of agronomically important traits in greater yam.</title>
        <authorList>
            <person name="Bredeson J.V."/>
            <person name="Lyons J.B."/>
            <person name="Oniyinde I.O."/>
            <person name="Okereke N.R."/>
            <person name="Kolade O."/>
            <person name="Nnabue I."/>
            <person name="Nwadili C.O."/>
            <person name="Hribova E."/>
            <person name="Parker M."/>
            <person name="Nwogha J."/>
            <person name="Shu S."/>
            <person name="Carlson J."/>
            <person name="Kariba R."/>
            <person name="Muthemba S."/>
            <person name="Knop K."/>
            <person name="Barton G.J."/>
            <person name="Sherwood A.V."/>
            <person name="Lopez-Montes A."/>
            <person name="Asiedu R."/>
            <person name="Jamnadass R."/>
            <person name="Muchugi A."/>
            <person name="Goodstein D."/>
            <person name="Egesi C.N."/>
            <person name="Featherston J."/>
            <person name="Asfaw A."/>
            <person name="Simpson G.G."/>
            <person name="Dolezel J."/>
            <person name="Hendre P.S."/>
            <person name="Van Deynze A."/>
            <person name="Kumar P.L."/>
            <person name="Obidiegwu J.E."/>
            <person name="Bhattacharjee R."/>
            <person name="Rokhsar D.S."/>
        </authorList>
    </citation>
    <scope>NUCLEOTIDE SEQUENCE [LARGE SCALE GENOMIC DNA]</scope>
    <source>
        <strain evidence="2">cv. TDa95/00328</strain>
    </source>
</reference>
<evidence type="ECO:0000313" key="2">
    <source>
        <dbReference type="Proteomes" id="UP000827976"/>
    </source>
</evidence>
<comment type="caution">
    <text evidence="1">The sequence shown here is derived from an EMBL/GenBank/DDBJ whole genome shotgun (WGS) entry which is preliminary data.</text>
</comment>
<organism evidence="1 2">
    <name type="scientific">Dioscorea alata</name>
    <name type="common">Purple yam</name>
    <dbReference type="NCBI Taxonomy" id="55571"/>
    <lineage>
        <taxon>Eukaryota</taxon>
        <taxon>Viridiplantae</taxon>
        <taxon>Streptophyta</taxon>
        <taxon>Embryophyta</taxon>
        <taxon>Tracheophyta</taxon>
        <taxon>Spermatophyta</taxon>
        <taxon>Magnoliopsida</taxon>
        <taxon>Liliopsida</taxon>
        <taxon>Dioscoreales</taxon>
        <taxon>Dioscoreaceae</taxon>
        <taxon>Dioscorea</taxon>
    </lineage>
</organism>
<protein>
    <submittedName>
        <fullName evidence="1">Beta-beta-alpha zinc fingers domain-containing protein</fullName>
    </submittedName>
</protein>
<name>A0ACB7WK20_DIOAL</name>
<proteinExistence type="predicted"/>
<sequence length="168" mass="19187">MKNKKSKMVLELDLISSLDTGKKPENKEDDDDYEEEGEQEGNLRQRYYSCSHCPKTFYSSQALGGHQNAHKQEKLMARRCAFRPALLHLRPPPLHGVQKQLMVRRPLPVNFGMHALLHGMHGWRRWYTSAMRFDAVAPATAAAVAGGGVVRDEQEEVDKVDLTLKLWF</sequence>
<dbReference type="Proteomes" id="UP000827976">
    <property type="component" value="Chromosome 3"/>
</dbReference>